<dbReference type="EMBL" id="QGDT01000010">
    <property type="protein sequence ID" value="PWJ56723.1"/>
    <property type="molecule type" value="Genomic_DNA"/>
</dbReference>
<dbReference type="PROSITE" id="PS51819">
    <property type="entry name" value="VOC"/>
    <property type="match status" value="1"/>
</dbReference>
<dbReference type="SUPFAM" id="SSF54593">
    <property type="entry name" value="Glyoxalase/Bleomycin resistance protein/Dihydroxybiphenyl dioxygenase"/>
    <property type="match status" value="1"/>
</dbReference>
<dbReference type="RefSeq" id="WP_109676071.1">
    <property type="nucleotide sequence ID" value="NZ_QGDT01000010.1"/>
</dbReference>
<dbReference type="InterPro" id="IPR037523">
    <property type="entry name" value="VOC_core"/>
</dbReference>
<proteinExistence type="predicted"/>
<dbReference type="Pfam" id="PF00903">
    <property type="entry name" value="Glyoxalase"/>
    <property type="match status" value="1"/>
</dbReference>
<accession>A0A316AG95</accession>
<evidence type="ECO:0000313" key="2">
    <source>
        <dbReference type="EMBL" id="PWJ56723.1"/>
    </source>
</evidence>
<name>A0A316AG95_9BACT</name>
<keyword evidence="2" id="KW-0223">Dioxygenase</keyword>
<keyword evidence="2" id="KW-0456">Lyase</keyword>
<dbReference type="GO" id="GO:0051213">
    <property type="term" value="F:dioxygenase activity"/>
    <property type="evidence" value="ECO:0007669"/>
    <property type="project" value="UniProtKB-KW"/>
</dbReference>
<dbReference type="InterPro" id="IPR004360">
    <property type="entry name" value="Glyas_Fos-R_dOase_dom"/>
</dbReference>
<organism evidence="2 3">
    <name type="scientific">Dyadobacter jejuensis</name>
    <dbReference type="NCBI Taxonomy" id="1082580"/>
    <lineage>
        <taxon>Bacteria</taxon>
        <taxon>Pseudomonadati</taxon>
        <taxon>Bacteroidota</taxon>
        <taxon>Cytophagia</taxon>
        <taxon>Cytophagales</taxon>
        <taxon>Spirosomataceae</taxon>
        <taxon>Dyadobacter</taxon>
    </lineage>
</organism>
<keyword evidence="3" id="KW-1185">Reference proteome</keyword>
<dbReference type="InterPro" id="IPR029068">
    <property type="entry name" value="Glyas_Bleomycin-R_OHBP_Dase"/>
</dbReference>
<dbReference type="OrthoDB" id="9813630at2"/>
<dbReference type="AlphaFoldDB" id="A0A316AG95"/>
<evidence type="ECO:0000313" key="3">
    <source>
        <dbReference type="Proteomes" id="UP000245880"/>
    </source>
</evidence>
<feature type="domain" description="VOC" evidence="1">
    <location>
        <begin position="7"/>
        <end position="121"/>
    </location>
</feature>
<protein>
    <submittedName>
        <fullName evidence="2">Catechol 2,3-dioxygenase-like lactoylglutathione lyase family enzyme</fullName>
    </submittedName>
</protein>
<gene>
    <name evidence="2" type="ORF">CLV98_11034</name>
</gene>
<dbReference type="PANTHER" id="PTHR39175">
    <property type="entry name" value="FAMILY PROTEIN, PUTATIVE (AFU_ORTHOLOGUE AFUA_3G15060)-RELATED"/>
    <property type="match status" value="1"/>
</dbReference>
<reference evidence="2 3" key="1">
    <citation type="submission" date="2018-03" db="EMBL/GenBank/DDBJ databases">
        <title>Genomic Encyclopedia of Archaeal and Bacterial Type Strains, Phase II (KMG-II): from individual species to whole genera.</title>
        <authorList>
            <person name="Goeker M."/>
        </authorList>
    </citation>
    <scope>NUCLEOTIDE SEQUENCE [LARGE SCALE GENOMIC DNA]</scope>
    <source>
        <strain evidence="2 3">DSM 100346</strain>
    </source>
</reference>
<keyword evidence="2" id="KW-0560">Oxidoreductase</keyword>
<sequence length="123" mass="14122">MSIIFERIDHVMLCIPVGAEQQARAFYGGVLGLTELTDLGYPIPNGAIWYQIGNIQLHIRAEESGGEISQRHPAFIVADLENARQRLMDANIRLRNDSQIPDRKRFSFWDPFDNRIELIEMLP</sequence>
<comment type="caution">
    <text evidence="2">The sequence shown here is derived from an EMBL/GenBank/DDBJ whole genome shotgun (WGS) entry which is preliminary data.</text>
</comment>
<dbReference type="PANTHER" id="PTHR39175:SF1">
    <property type="entry name" value="FAMILY PROTEIN, PUTATIVE (AFU_ORTHOLOGUE AFUA_3G15060)-RELATED"/>
    <property type="match status" value="1"/>
</dbReference>
<dbReference type="Gene3D" id="3.10.180.10">
    <property type="entry name" value="2,3-Dihydroxybiphenyl 1,2-Dioxygenase, domain 1"/>
    <property type="match status" value="1"/>
</dbReference>
<evidence type="ECO:0000259" key="1">
    <source>
        <dbReference type="PROSITE" id="PS51819"/>
    </source>
</evidence>
<dbReference type="GO" id="GO:0016829">
    <property type="term" value="F:lyase activity"/>
    <property type="evidence" value="ECO:0007669"/>
    <property type="project" value="UniProtKB-KW"/>
</dbReference>
<dbReference type="Proteomes" id="UP000245880">
    <property type="component" value="Unassembled WGS sequence"/>
</dbReference>